<feature type="domain" description="TLDc" evidence="2">
    <location>
        <begin position="302"/>
        <end position="470"/>
    </location>
</feature>
<dbReference type="Pfam" id="PF07534">
    <property type="entry name" value="TLD"/>
    <property type="match status" value="1"/>
</dbReference>
<organism evidence="3 4">
    <name type="scientific">Rhizophagus clarus</name>
    <dbReference type="NCBI Taxonomy" id="94130"/>
    <lineage>
        <taxon>Eukaryota</taxon>
        <taxon>Fungi</taxon>
        <taxon>Fungi incertae sedis</taxon>
        <taxon>Mucoromycota</taxon>
        <taxon>Glomeromycotina</taxon>
        <taxon>Glomeromycetes</taxon>
        <taxon>Glomerales</taxon>
        <taxon>Glomeraceae</taxon>
        <taxon>Rhizophagus</taxon>
    </lineage>
</organism>
<name>A0A2Z6S1C8_9GLOM</name>
<dbReference type="EMBL" id="BEXD01003834">
    <property type="protein sequence ID" value="GBC02532.1"/>
    <property type="molecule type" value="Genomic_DNA"/>
</dbReference>
<evidence type="ECO:0008006" key="5">
    <source>
        <dbReference type="Google" id="ProtNLM"/>
    </source>
</evidence>
<reference evidence="3 4" key="1">
    <citation type="submission" date="2017-11" db="EMBL/GenBank/DDBJ databases">
        <title>The genome of Rhizophagus clarus HR1 reveals common genetic basis of auxotrophy among arbuscular mycorrhizal fungi.</title>
        <authorList>
            <person name="Kobayashi Y."/>
        </authorList>
    </citation>
    <scope>NUCLEOTIDE SEQUENCE [LARGE SCALE GENOMIC DNA]</scope>
    <source>
        <strain evidence="3 4">HR1</strain>
    </source>
</reference>
<dbReference type="AlphaFoldDB" id="A0A2Z6S1C8"/>
<dbReference type="InterPro" id="IPR006571">
    <property type="entry name" value="TLDc_dom"/>
</dbReference>
<dbReference type="Gene3D" id="1.25.40.420">
    <property type="match status" value="1"/>
</dbReference>
<dbReference type="Gene3D" id="3.30.710.10">
    <property type="entry name" value="Potassium Channel Kv1.1, Chain A"/>
    <property type="match status" value="1"/>
</dbReference>
<dbReference type="InterPro" id="IPR052407">
    <property type="entry name" value="BTB_POZ_domain_cont_9"/>
</dbReference>
<dbReference type="Pfam" id="PF07707">
    <property type="entry name" value="BACK"/>
    <property type="match status" value="1"/>
</dbReference>
<dbReference type="SUPFAM" id="SSF54695">
    <property type="entry name" value="POZ domain"/>
    <property type="match status" value="1"/>
</dbReference>
<keyword evidence="4" id="KW-1185">Reference proteome</keyword>
<protein>
    <recommendedName>
        <fullName evidence="5">BTB domain-containing protein</fullName>
    </recommendedName>
</protein>
<dbReference type="SMART" id="SM00225">
    <property type="entry name" value="BTB"/>
    <property type="match status" value="1"/>
</dbReference>
<dbReference type="PANTHER" id="PTHR46306:SF1">
    <property type="entry name" value="BTB_POZ DOMAIN-CONTAINING PROTEIN 9"/>
    <property type="match status" value="1"/>
</dbReference>
<proteinExistence type="predicted"/>
<evidence type="ECO:0000313" key="4">
    <source>
        <dbReference type="Proteomes" id="UP000247702"/>
    </source>
</evidence>
<dbReference type="Proteomes" id="UP000247702">
    <property type="component" value="Unassembled WGS sequence"/>
</dbReference>
<evidence type="ECO:0000259" key="1">
    <source>
        <dbReference type="PROSITE" id="PS50097"/>
    </source>
</evidence>
<feature type="domain" description="BTB" evidence="1">
    <location>
        <begin position="24"/>
        <end position="97"/>
    </location>
</feature>
<dbReference type="PROSITE" id="PS50097">
    <property type="entry name" value="BTB"/>
    <property type="match status" value="1"/>
</dbReference>
<comment type="caution">
    <text evidence="3">The sequence shown here is derived from an EMBL/GenBank/DDBJ whole genome shotgun (WGS) entry which is preliminary data.</text>
</comment>
<sequence length="472" mass="55538">MDENKFLPKLSQNLLEILNDEEYYDITIEVGNDPYVKVFRAHMVILHYRSPYLQRILSTNKKENDGTLVHIKLPNISPEIFQIILRYIYDGKLSLKDYDSLEIIKILVASNELGLQELITYLQFYLIENEKNWMEQNFNLIYQTSFGNDSLLELQKYCTDLITKEPNKIFTSINFSSIPEKLLISIIQNDNLQISEVQIWDHVLKWGLAQNPELPSDPTKYSKDDFKNLRNTLQRFIPFIKFNNLTSKEFIDKVLPYEKIFPKDLYKNLLRAFLSLLDPNSKPSNEPEHSIPKESEKTIDSKIITHQHVELISKWVDRLEITDKLISSYEFKLLFRASRDGHSKEKFHEICDNKPRTISIAKVKGSSEIIGGYNPLKWDNSYYDYSITKDSFIFSFDNDRIDNYILSRVIDKDYAIYNDSNYGPSFGEGDLELWEGNENINYCVKCDYEKHIRKTEDNFAIDECEVFQIICD</sequence>
<dbReference type="Pfam" id="PF00651">
    <property type="entry name" value="BTB"/>
    <property type="match status" value="1"/>
</dbReference>
<dbReference type="PROSITE" id="PS51886">
    <property type="entry name" value="TLDC"/>
    <property type="match status" value="1"/>
</dbReference>
<gene>
    <name evidence="3" type="ORF">RclHR1_04670010</name>
</gene>
<evidence type="ECO:0000259" key="2">
    <source>
        <dbReference type="PROSITE" id="PS51886"/>
    </source>
</evidence>
<dbReference type="GO" id="GO:0005737">
    <property type="term" value="C:cytoplasm"/>
    <property type="evidence" value="ECO:0007669"/>
    <property type="project" value="TreeGrafter"/>
</dbReference>
<accession>A0A2Z6S1C8</accession>
<dbReference type="InterPro" id="IPR011705">
    <property type="entry name" value="BACK"/>
</dbReference>
<dbReference type="InterPro" id="IPR000210">
    <property type="entry name" value="BTB/POZ_dom"/>
</dbReference>
<dbReference type="PANTHER" id="PTHR46306">
    <property type="entry name" value="BTB/POZ DOMAIN-CONTAINING PROTEIN 9"/>
    <property type="match status" value="1"/>
</dbReference>
<dbReference type="InterPro" id="IPR011333">
    <property type="entry name" value="SKP1/BTB/POZ_sf"/>
</dbReference>
<evidence type="ECO:0000313" key="3">
    <source>
        <dbReference type="EMBL" id="GBC02532.1"/>
    </source>
</evidence>